<dbReference type="GO" id="GO:0016491">
    <property type="term" value="F:oxidoreductase activity"/>
    <property type="evidence" value="ECO:0007669"/>
    <property type="project" value="UniProtKB-KW"/>
</dbReference>
<proteinExistence type="inferred from homology"/>
<name>A0A0F8D3G7_CERFI</name>
<keyword evidence="5" id="KW-1185">Reference proteome</keyword>
<accession>A0A0F8D3G7</accession>
<dbReference type="PRINTS" id="PR00081">
    <property type="entry name" value="GDHRDH"/>
</dbReference>
<gene>
    <name evidence="4" type="ORF">CFO_g397</name>
</gene>
<evidence type="ECO:0000256" key="3">
    <source>
        <dbReference type="ARBA" id="ARBA00023002"/>
    </source>
</evidence>
<comment type="caution">
    <text evidence="4">The sequence shown here is derived from an EMBL/GenBank/DDBJ whole genome shotgun (WGS) entry which is preliminary data.</text>
</comment>
<reference evidence="4 5" key="1">
    <citation type="submission" date="2015-04" db="EMBL/GenBank/DDBJ databases">
        <title>Genome sequence of Ceratocystis platani, a major pathogen of plane trees.</title>
        <authorList>
            <person name="Belbahri L."/>
        </authorList>
    </citation>
    <scope>NUCLEOTIDE SEQUENCE [LARGE SCALE GENOMIC DNA]</scope>
    <source>
        <strain evidence="4 5">CFO</strain>
    </source>
</reference>
<sequence length="315" mass="33473">MPFGLNLFGGVSFNPASDIPSLKGKVVLVTGGNVGLGKQTILELAAHEPASIWLGARDSAKAETAIAEIKTAIPTANVRHLKIDLASFDSVRAAATEFCAAESRLDILILNAGIMATPAGLTKDGYESQFGTNHMGHALLTKLLLPTLTKTAAEPNADVRVVSLSSAGHALSYYGIDFDSLKSPGDSMGAYPRYGQSKLANILFARQLAVVHPQIKSVSVHPGIVRTNLMNGTTGTFWLLHRVSSLANNLFTPVDKGALNQLWAATSKDVVNGEYYTPVGVLGGGNSSANDLELAKKLWDWTEKELDAYLAKVEE</sequence>
<comment type="similarity">
    <text evidence="1">Belongs to the short-chain dehydrogenases/reductases (SDR) family.</text>
</comment>
<organism evidence="4 5">
    <name type="scientific">Ceratocystis fimbriata f. sp. platani</name>
    <dbReference type="NCBI Taxonomy" id="88771"/>
    <lineage>
        <taxon>Eukaryota</taxon>
        <taxon>Fungi</taxon>
        <taxon>Dikarya</taxon>
        <taxon>Ascomycota</taxon>
        <taxon>Pezizomycotina</taxon>
        <taxon>Sordariomycetes</taxon>
        <taxon>Hypocreomycetidae</taxon>
        <taxon>Microascales</taxon>
        <taxon>Ceratocystidaceae</taxon>
        <taxon>Ceratocystis</taxon>
    </lineage>
</organism>
<evidence type="ECO:0000313" key="4">
    <source>
        <dbReference type="EMBL" id="KKF97272.1"/>
    </source>
</evidence>
<keyword evidence="2" id="KW-0521">NADP</keyword>
<evidence type="ECO:0000256" key="1">
    <source>
        <dbReference type="ARBA" id="ARBA00006484"/>
    </source>
</evidence>
<dbReference type="Proteomes" id="UP000034841">
    <property type="component" value="Unassembled WGS sequence"/>
</dbReference>
<dbReference type="AlphaFoldDB" id="A0A0F8D3G7"/>
<keyword evidence="3 4" id="KW-0560">Oxidoreductase</keyword>
<dbReference type="EMBL" id="LBBL01000012">
    <property type="protein sequence ID" value="KKF97272.1"/>
    <property type="molecule type" value="Genomic_DNA"/>
</dbReference>
<evidence type="ECO:0000313" key="5">
    <source>
        <dbReference type="Proteomes" id="UP000034841"/>
    </source>
</evidence>
<dbReference type="InterPro" id="IPR036291">
    <property type="entry name" value="NAD(P)-bd_dom_sf"/>
</dbReference>
<dbReference type="EC" id="1.-.-.-" evidence="4"/>
<dbReference type="InterPro" id="IPR002347">
    <property type="entry name" value="SDR_fam"/>
</dbReference>
<dbReference type="SUPFAM" id="SSF51735">
    <property type="entry name" value="NAD(P)-binding Rossmann-fold domains"/>
    <property type="match status" value="1"/>
</dbReference>
<protein>
    <submittedName>
        <fullName evidence="4">Putative oxidoreductase</fullName>
        <ecNumber evidence="4">1.-.-.-</ecNumber>
    </submittedName>
</protein>
<evidence type="ECO:0000256" key="2">
    <source>
        <dbReference type="ARBA" id="ARBA00022857"/>
    </source>
</evidence>
<dbReference type="Gene3D" id="3.40.50.720">
    <property type="entry name" value="NAD(P)-binding Rossmann-like Domain"/>
    <property type="match status" value="1"/>
</dbReference>
<dbReference type="OrthoDB" id="191139at2759"/>
<dbReference type="Pfam" id="PF00106">
    <property type="entry name" value="adh_short"/>
    <property type="match status" value="1"/>
</dbReference>
<dbReference type="PANTHER" id="PTHR24320:SF282">
    <property type="entry name" value="WW DOMAIN-CONTAINING OXIDOREDUCTASE"/>
    <property type="match status" value="1"/>
</dbReference>
<dbReference type="PANTHER" id="PTHR24320">
    <property type="entry name" value="RETINOL DEHYDROGENASE"/>
    <property type="match status" value="1"/>
</dbReference>